<dbReference type="EMBL" id="JACHXH010000015">
    <property type="protein sequence ID" value="MBB3136566.1"/>
    <property type="molecule type" value="Genomic_DNA"/>
</dbReference>
<keyword evidence="1" id="KW-1133">Transmembrane helix</keyword>
<feature type="transmembrane region" description="Helical" evidence="1">
    <location>
        <begin position="6"/>
        <end position="22"/>
    </location>
</feature>
<reference evidence="2 3" key="1">
    <citation type="submission" date="2020-08" db="EMBL/GenBank/DDBJ databases">
        <title>Genomic Encyclopedia of Type Strains, Phase III (KMG-III): the genomes of soil and plant-associated and newly described type strains.</title>
        <authorList>
            <person name="Whitman W."/>
        </authorList>
    </citation>
    <scope>NUCLEOTIDE SEQUENCE [LARGE SCALE GENOMIC DNA]</scope>
    <source>
        <strain evidence="2 3">CECT 4113</strain>
    </source>
</reference>
<dbReference type="RefSeq" id="WP_164737537.1">
    <property type="nucleotide sequence ID" value="NZ_JACHXH010000015.1"/>
</dbReference>
<gene>
    <name evidence="2" type="ORF">FHS26_004321</name>
</gene>
<evidence type="ECO:0000313" key="3">
    <source>
        <dbReference type="Proteomes" id="UP000518315"/>
    </source>
</evidence>
<dbReference type="AlphaFoldDB" id="A0A7W5G1T9"/>
<keyword evidence="1" id="KW-0472">Membrane</keyword>
<keyword evidence="3" id="KW-1185">Reference proteome</keyword>
<name>A0A7W5G1T9_9HYPH</name>
<comment type="caution">
    <text evidence="2">The sequence shown here is derived from an EMBL/GenBank/DDBJ whole genome shotgun (WGS) entry which is preliminary data.</text>
</comment>
<sequence length="45" mass="4818">MKMLMAIIIGAMIASILGILVIKPFDRGSGKSETPPPVIQQPEPK</sequence>
<accession>A0A7W5G1T9</accession>
<proteinExistence type="predicted"/>
<protein>
    <submittedName>
        <fullName evidence="2">Positive regulator of sigma E activity</fullName>
    </submittedName>
</protein>
<evidence type="ECO:0000256" key="1">
    <source>
        <dbReference type="SAM" id="Phobius"/>
    </source>
</evidence>
<organism evidence="2 3">
    <name type="scientific">Rhizobium pisi</name>
    <dbReference type="NCBI Taxonomy" id="574561"/>
    <lineage>
        <taxon>Bacteria</taxon>
        <taxon>Pseudomonadati</taxon>
        <taxon>Pseudomonadota</taxon>
        <taxon>Alphaproteobacteria</taxon>
        <taxon>Hyphomicrobiales</taxon>
        <taxon>Rhizobiaceae</taxon>
        <taxon>Rhizobium/Agrobacterium group</taxon>
        <taxon>Rhizobium</taxon>
    </lineage>
</organism>
<evidence type="ECO:0000313" key="2">
    <source>
        <dbReference type="EMBL" id="MBB3136566.1"/>
    </source>
</evidence>
<dbReference type="Proteomes" id="UP000518315">
    <property type="component" value="Unassembled WGS sequence"/>
</dbReference>
<keyword evidence="1" id="KW-0812">Transmembrane</keyword>